<comment type="pathway">
    <text evidence="4">Lipid metabolism; fatty acid biosynthesis.</text>
</comment>
<evidence type="ECO:0000256" key="3">
    <source>
        <dbReference type="ARBA" id="ARBA00023267"/>
    </source>
</evidence>
<evidence type="ECO:0000256" key="2">
    <source>
        <dbReference type="ARBA" id="ARBA00017562"/>
    </source>
</evidence>
<name>A0ABU0BYC3_9HYPH</name>
<evidence type="ECO:0000256" key="4">
    <source>
        <dbReference type="RuleBase" id="RU364072"/>
    </source>
</evidence>
<keyword evidence="7" id="KW-1185">Reference proteome</keyword>
<keyword evidence="4" id="KW-0443">Lipid metabolism</keyword>
<organism evidence="6 7">
    <name type="scientific">Pararhizobium capsulatum DSM 1112</name>
    <dbReference type="NCBI Taxonomy" id="1121113"/>
    <lineage>
        <taxon>Bacteria</taxon>
        <taxon>Pseudomonadati</taxon>
        <taxon>Pseudomonadota</taxon>
        <taxon>Alphaproteobacteria</taxon>
        <taxon>Hyphomicrobiales</taxon>
        <taxon>Rhizobiaceae</taxon>
        <taxon>Rhizobium/Agrobacterium group</taxon>
        <taxon>Pararhizobium</taxon>
    </lineage>
</organism>
<evidence type="ECO:0000313" key="6">
    <source>
        <dbReference type="EMBL" id="MDQ0323266.1"/>
    </source>
</evidence>
<comment type="function">
    <text evidence="1 4">This protein is a component of the acetyl coenzyme A carboxylase complex; first, biotin carboxylase catalyzes the carboxylation of the carrier protein and then the transcarboxylase transfers the carboxyl group to form malonyl-CoA.</text>
</comment>
<reference evidence="6 7" key="1">
    <citation type="submission" date="2023-07" db="EMBL/GenBank/DDBJ databases">
        <title>Genomic Encyclopedia of Type Strains, Phase IV (KMG-IV): sequencing the most valuable type-strain genomes for metagenomic binning, comparative biology and taxonomic classification.</title>
        <authorList>
            <person name="Goeker M."/>
        </authorList>
    </citation>
    <scope>NUCLEOTIDE SEQUENCE [LARGE SCALE GENOMIC DNA]</scope>
    <source>
        <strain evidence="6 7">DSM 1112</strain>
    </source>
</reference>
<evidence type="ECO:0000259" key="5">
    <source>
        <dbReference type="PROSITE" id="PS50968"/>
    </source>
</evidence>
<comment type="caution">
    <text evidence="6">The sequence shown here is derived from an EMBL/GenBank/DDBJ whole genome shotgun (WGS) entry which is preliminary data.</text>
</comment>
<feature type="domain" description="Lipoyl-binding" evidence="5">
    <location>
        <begin position="99"/>
        <end position="175"/>
    </location>
</feature>
<keyword evidence="4" id="KW-0444">Lipid biosynthesis</keyword>
<dbReference type="CDD" id="cd06850">
    <property type="entry name" value="biotinyl_domain"/>
    <property type="match status" value="1"/>
</dbReference>
<dbReference type="InterPro" id="IPR000089">
    <property type="entry name" value="Biotin_lipoyl"/>
</dbReference>
<sequence length="177" mass="19009">MYASASKRERVKMSLKDIDLKEVKAIVDWVNVTEDVREFSLKFGELELFISRNKQGVTPEPVVPASLAISSSTRAVTDTPAVVVAPAPAAASSELAIDEVLIKAPMVGTFYAGPKPGAPNFVKVGDAVGLQTVLCIVEVMKLMNNIEAGVAGTVARIFVDNEQPVEYGQPLMIIKKH</sequence>
<keyword evidence="3 4" id="KW-0092">Biotin</keyword>
<gene>
    <name evidence="6" type="ORF">QO002_005472</name>
</gene>
<dbReference type="Proteomes" id="UP001230207">
    <property type="component" value="Unassembled WGS sequence"/>
</dbReference>
<dbReference type="Gene3D" id="2.40.50.100">
    <property type="match status" value="1"/>
</dbReference>
<dbReference type="InterPro" id="IPR050709">
    <property type="entry name" value="Biotin_Carboxyl_Carrier/Decarb"/>
</dbReference>
<dbReference type="SUPFAM" id="SSF51230">
    <property type="entry name" value="Single hybrid motif"/>
    <property type="match status" value="1"/>
</dbReference>
<dbReference type="Pfam" id="PF00364">
    <property type="entry name" value="Biotin_lipoyl"/>
    <property type="match status" value="1"/>
</dbReference>
<dbReference type="PROSITE" id="PS50968">
    <property type="entry name" value="BIOTINYL_LIPOYL"/>
    <property type="match status" value="1"/>
</dbReference>
<dbReference type="PRINTS" id="PR01071">
    <property type="entry name" value="ACOABIOTINCC"/>
</dbReference>
<dbReference type="PANTHER" id="PTHR45266:SF3">
    <property type="entry name" value="OXALOACETATE DECARBOXYLASE ALPHA CHAIN"/>
    <property type="match status" value="1"/>
</dbReference>
<dbReference type="EMBL" id="JAUSVF010000003">
    <property type="protein sequence ID" value="MDQ0323266.1"/>
    <property type="molecule type" value="Genomic_DNA"/>
</dbReference>
<keyword evidence="4" id="KW-0276">Fatty acid metabolism</keyword>
<accession>A0ABU0BYC3</accession>
<dbReference type="PANTHER" id="PTHR45266">
    <property type="entry name" value="OXALOACETATE DECARBOXYLASE ALPHA CHAIN"/>
    <property type="match status" value="1"/>
</dbReference>
<keyword evidence="4" id="KW-0275">Fatty acid biosynthesis</keyword>
<dbReference type="InterPro" id="IPR011053">
    <property type="entry name" value="Single_hybrid_motif"/>
</dbReference>
<evidence type="ECO:0000256" key="1">
    <source>
        <dbReference type="ARBA" id="ARBA00003761"/>
    </source>
</evidence>
<proteinExistence type="predicted"/>
<protein>
    <recommendedName>
        <fullName evidence="2 4">Biotin carboxyl carrier protein of acetyl-CoA carboxylase</fullName>
    </recommendedName>
</protein>
<evidence type="ECO:0000313" key="7">
    <source>
        <dbReference type="Proteomes" id="UP001230207"/>
    </source>
</evidence>
<dbReference type="InterPro" id="IPR001249">
    <property type="entry name" value="AcCoA_biotinCC"/>
</dbReference>
<dbReference type="NCBIfam" id="TIGR00531">
    <property type="entry name" value="BCCP"/>
    <property type="match status" value="1"/>
</dbReference>